<feature type="compositionally biased region" description="Low complexity" evidence="1">
    <location>
        <begin position="156"/>
        <end position="170"/>
    </location>
</feature>
<sequence length="281" mass="28941">MKHVTKSLLVSLLTAGSALAFGATRPPSGPGGPSYKDKLYEAGRVADALVSEINSEISYIQSGGEGGGPDGDCRFCSDPNDFSENDNVVVQHLLVFADRAQEIARLAREAALQPPGGGPADGACLSSQSYAADAGPLLQAISQAEADLAQLRSFVSSSGGRPTNPGSSNPGNGGSGSGNVCTFCEADDSFEEGDPNAALGILGEVGGDLNQARYYLSRYAQGIEINFSFGFGCSYTGDAAINLASADLTLGFPTNKDPLWRGKVDYTVNNLAKARTKAGCP</sequence>
<accession>E9I6A3</accession>
<evidence type="ECO:0000256" key="1">
    <source>
        <dbReference type="SAM" id="MobiDB-lite"/>
    </source>
</evidence>
<keyword evidence="2" id="KW-0732">Signal</keyword>
<evidence type="ECO:0000313" key="4">
    <source>
        <dbReference type="Proteomes" id="UP000000305"/>
    </source>
</evidence>
<dbReference type="InParanoid" id="E9I6A3"/>
<keyword evidence="4" id="KW-1185">Reference proteome</keyword>
<protein>
    <submittedName>
        <fullName evidence="3">Uncharacterized protein</fullName>
    </submittedName>
</protein>
<proteinExistence type="predicted"/>
<dbReference type="AlphaFoldDB" id="E9I6A3"/>
<dbReference type="Proteomes" id="UP000000305">
    <property type="component" value="Unassembled WGS sequence"/>
</dbReference>
<evidence type="ECO:0000313" key="3">
    <source>
        <dbReference type="EMBL" id="EFX60477.1"/>
    </source>
</evidence>
<dbReference type="KEGG" id="dpx:DAPPUDRAFT_343179"/>
<gene>
    <name evidence="3" type="ORF">DAPPUDRAFT_343179</name>
</gene>
<evidence type="ECO:0000256" key="2">
    <source>
        <dbReference type="SAM" id="SignalP"/>
    </source>
</evidence>
<feature type="region of interest" description="Disordered" evidence="1">
    <location>
        <begin position="155"/>
        <end position="174"/>
    </location>
</feature>
<feature type="signal peptide" evidence="2">
    <location>
        <begin position="1"/>
        <end position="20"/>
    </location>
</feature>
<reference evidence="3 4" key="1">
    <citation type="journal article" date="2011" name="Science">
        <title>The ecoresponsive genome of Daphnia pulex.</title>
        <authorList>
            <person name="Colbourne J.K."/>
            <person name="Pfrender M.E."/>
            <person name="Gilbert D."/>
            <person name="Thomas W.K."/>
            <person name="Tucker A."/>
            <person name="Oakley T.H."/>
            <person name="Tokishita S."/>
            <person name="Aerts A."/>
            <person name="Arnold G.J."/>
            <person name="Basu M.K."/>
            <person name="Bauer D.J."/>
            <person name="Caceres C.E."/>
            <person name="Carmel L."/>
            <person name="Casola C."/>
            <person name="Choi J.H."/>
            <person name="Detter J.C."/>
            <person name="Dong Q."/>
            <person name="Dusheyko S."/>
            <person name="Eads B.D."/>
            <person name="Frohlich T."/>
            <person name="Geiler-Samerotte K.A."/>
            <person name="Gerlach D."/>
            <person name="Hatcher P."/>
            <person name="Jogdeo S."/>
            <person name="Krijgsveld J."/>
            <person name="Kriventseva E.V."/>
            <person name="Kultz D."/>
            <person name="Laforsch C."/>
            <person name="Lindquist E."/>
            <person name="Lopez J."/>
            <person name="Manak J.R."/>
            <person name="Muller J."/>
            <person name="Pangilinan J."/>
            <person name="Patwardhan R.P."/>
            <person name="Pitluck S."/>
            <person name="Pritham E.J."/>
            <person name="Rechtsteiner A."/>
            <person name="Rho M."/>
            <person name="Rogozin I.B."/>
            <person name="Sakarya O."/>
            <person name="Salamov A."/>
            <person name="Schaack S."/>
            <person name="Shapiro H."/>
            <person name="Shiga Y."/>
            <person name="Skalitzky C."/>
            <person name="Smith Z."/>
            <person name="Souvorov A."/>
            <person name="Sung W."/>
            <person name="Tang Z."/>
            <person name="Tsuchiya D."/>
            <person name="Tu H."/>
            <person name="Vos H."/>
            <person name="Wang M."/>
            <person name="Wolf Y.I."/>
            <person name="Yamagata H."/>
            <person name="Yamada T."/>
            <person name="Ye Y."/>
            <person name="Shaw J.R."/>
            <person name="Andrews J."/>
            <person name="Crease T.J."/>
            <person name="Tang H."/>
            <person name="Lucas S.M."/>
            <person name="Robertson H.M."/>
            <person name="Bork P."/>
            <person name="Koonin E.V."/>
            <person name="Zdobnov E.M."/>
            <person name="Grigoriev I.V."/>
            <person name="Lynch M."/>
            <person name="Boore J.L."/>
        </authorList>
    </citation>
    <scope>NUCLEOTIDE SEQUENCE [LARGE SCALE GENOMIC DNA]</scope>
</reference>
<feature type="chain" id="PRO_5003238552" evidence="2">
    <location>
        <begin position="21"/>
        <end position="281"/>
    </location>
</feature>
<dbReference type="EMBL" id="GL736305">
    <property type="protein sequence ID" value="EFX60477.1"/>
    <property type="molecule type" value="Genomic_DNA"/>
</dbReference>
<organism evidence="3 4">
    <name type="scientific">Daphnia pulex</name>
    <name type="common">Water flea</name>
    <dbReference type="NCBI Taxonomy" id="6669"/>
    <lineage>
        <taxon>Eukaryota</taxon>
        <taxon>Metazoa</taxon>
        <taxon>Ecdysozoa</taxon>
        <taxon>Arthropoda</taxon>
        <taxon>Crustacea</taxon>
        <taxon>Branchiopoda</taxon>
        <taxon>Diplostraca</taxon>
        <taxon>Cladocera</taxon>
        <taxon>Anomopoda</taxon>
        <taxon>Daphniidae</taxon>
        <taxon>Daphnia</taxon>
    </lineage>
</organism>
<dbReference type="HOGENOM" id="CLU_991321_0_0_1"/>
<name>E9I6A3_DAPPU</name>